<dbReference type="AlphaFoldDB" id="A0A023B3C1"/>
<evidence type="ECO:0000256" key="1">
    <source>
        <dbReference type="ARBA" id="ARBA00022737"/>
    </source>
</evidence>
<dbReference type="GeneID" id="22913966"/>
<keyword evidence="2" id="KW-0802">TPR repeat</keyword>
<dbReference type="InterPro" id="IPR044244">
    <property type="entry name" value="TTC27/Emw1"/>
</dbReference>
<proteinExistence type="predicted"/>
<dbReference type="eggNOG" id="KOG1128">
    <property type="taxonomic scope" value="Eukaryota"/>
</dbReference>
<keyword evidence="1" id="KW-0677">Repeat</keyword>
<dbReference type="SUPFAM" id="SSF48452">
    <property type="entry name" value="TPR-like"/>
    <property type="match status" value="1"/>
</dbReference>
<dbReference type="OrthoDB" id="1936594at2759"/>
<evidence type="ECO:0000313" key="3">
    <source>
        <dbReference type="EMBL" id="EZG55465.1"/>
    </source>
</evidence>
<comment type="caution">
    <text evidence="3">The sequence shown here is derived from an EMBL/GenBank/DDBJ whole genome shotgun (WGS) entry which is preliminary data.</text>
</comment>
<evidence type="ECO:0000256" key="2">
    <source>
        <dbReference type="ARBA" id="ARBA00022803"/>
    </source>
</evidence>
<protein>
    <submittedName>
        <fullName evidence="3">Tetratricopeptide repeat protein</fullName>
    </submittedName>
</protein>
<evidence type="ECO:0000313" key="4">
    <source>
        <dbReference type="Proteomes" id="UP000019763"/>
    </source>
</evidence>
<dbReference type="PANTHER" id="PTHR16193">
    <property type="entry name" value="TETRATRICOPEPTIDE REPEAT PROTEIN 27"/>
    <property type="match status" value="1"/>
</dbReference>
<dbReference type="PANTHER" id="PTHR16193:SF0">
    <property type="entry name" value="TETRATRICOPEPTIDE REPEAT PROTEIN 27"/>
    <property type="match status" value="1"/>
</dbReference>
<dbReference type="RefSeq" id="XP_011131546.1">
    <property type="nucleotide sequence ID" value="XM_011133244.1"/>
</dbReference>
<dbReference type="VEuPathDB" id="CryptoDB:GNI_112510"/>
<dbReference type="Gene3D" id="1.25.40.10">
    <property type="entry name" value="Tetratricopeptide repeat domain"/>
    <property type="match status" value="1"/>
</dbReference>
<gene>
    <name evidence="3" type="ORF">GNI_112510</name>
</gene>
<organism evidence="3 4">
    <name type="scientific">Gregarina niphandrodes</name>
    <name type="common">Septate eugregarine</name>
    <dbReference type="NCBI Taxonomy" id="110365"/>
    <lineage>
        <taxon>Eukaryota</taxon>
        <taxon>Sar</taxon>
        <taxon>Alveolata</taxon>
        <taxon>Apicomplexa</taxon>
        <taxon>Conoidasida</taxon>
        <taxon>Gregarinasina</taxon>
        <taxon>Eugregarinorida</taxon>
        <taxon>Gregarinidae</taxon>
        <taxon>Gregarina</taxon>
    </lineage>
</organism>
<sequence>MEELGWLVGDEVLRWTDVERTWRSVAGDLSGVSVTATYEILASKLCSYDPPQLLKAAVYGLRLFAQSTWTGPAVANMSCDDLSLLSVDGQVVESLCDCPEALRIGRLLARFLTLEWEQTTDGDMPSCDNGDANDNSKTGSYGYHTFLLWYARSSLMLHRSFVGGVAHDEANTLKREVFFYFGNWCKLYGVLPPDFTYPVEELRYPMSHSPIGRVNDRLNDYILLEISAAMSLYHHGEAFKTFLEGDFWKLRVNFSGRLGIKRQHQQDAVAQLVVEVQGKSSSLRPTLPASTPFEEQLPAVLGEQPQPQPSMVLGEQSPAVIGEAAGKPASSRPDEVASFTMKRTDVGVSVVDLKAIDPHTDVLETPVFTEGGSGVESRSLDEQFYLLSWAAQKLLVSSTSDELAMSEVSALAKSVLEQEGAQDWASWGCALWIRSLAEARRSKWRERACLQMLSLEDQFAKPSPPAEARLRYLWLTAYPNKWEIRRQVGREFESIGAVLTARDMYAKLHMWTDVVECLIAAGRRNEALEVVETELKKQQEVTNTDHAGCGRSSQVLYCLLADIKGEPFGYLRSWELSNGTYARAARSMGRLLMKRIGDLDDGEGGRGAAGACKWLGRSVAVQPYQPATQFTYGCLLMQAERYPEALGAFSQVVSHTEDEYEAWANMGAIHSRLEQWESAKRCLLMAGKKAGHKSWRVWDSYTKVCFQLNDMSGALEGFLRLLDCRKANQIPIWMLHRLMMAAVTSDKTALSKDYFLARVLQAFKDYHNQLNMPLPSQALTRNEQVDVFTEEPVRVRLDRYRIWCLLTEAVGMVTDCWEIALKGARHFRRVLEDCFAAECPLKLREDQTYLQFADTLVATWTRCVNELHHFCNKLRTNNEAPNALAFWEQQRAESQRFVEDTNKATRVWIGNCTFLTPSERDTLLSRFNEAFP</sequence>
<dbReference type="Proteomes" id="UP000019763">
    <property type="component" value="Unassembled WGS sequence"/>
</dbReference>
<reference evidence="3" key="1">
    <citation type="submission" date="2013-12" db="EMBL/GenBank/DDBJ databases">
        <authorList>
            <person name="Omoto C.K."/>
            <person name="Sibley D."/>
            <person name="Venepally P."/>
            <person name="Hadjithomas M."/>
            <person name="Karamycheva S."/>
            <person name="Brunk B."/>
            <person name="Roos D."/>
            <person name="Caler E."/>
            <person name="Lorenzi H."/>
        </authorList>
    </citation>
    <scope>NUCLEOTIDE SEQUENCE</scope>
</reference>
<dbReference type="InterPro" id="IPR011990">
    <property type="entry name" value="TPR-like_helical_dom_sf"/>
</dbReference>
<dbReference type="EMBL" id="AFNH02000841">
    <property type="protein sequence ID" value="EZG55465.1"/>
    <property type="molecule type" value="Genomic_DNA"/>
</dbReference>
<accession>A0A023B3C1</accession>
<name>A0A023B3C1_GRENI</name>
<keyword evidence="4" id="KW-1185">Reference proteome</keyword>